<evidence type="ECO:0000313" key="4">
    <source>
        <dbReference type="Proteomes" id="UP000307968"/>
    </source>
</evidence>
<dbReference type="Gene3D" id="1.20.120.1620">
    <property type="match status" value="1"/>
</dbReference>
<dbReference type="Proteomes" id="UP000271603">
    <property type="component" value="Chromosome"/>
</dbReference>
<protein>
    <submittedName>
        <fullName evidence="1">Uncharacterized protein</fullName>
    </submittedName>
</protein>
<dbReference type="AlphaFoldDB" id="A0A3S4JLL8"/>
<dbReference type="RefSeq" id="WP_054306795.1">
    <property type="nucleotide sequence ID" value="NZ_CAMIPJ010000001.1"/>
</dbReference>
<dbReference type="STRING" id="61652.AXX16_2271"/>
<evidence type="ECO:0000313" key="3">
    <source>
        <dbReference type="Proteomes" id="UP000271603"/>
    </source>
</evidence>
<dbReference type="GeneID" id="61766373"/>
<dbReference type="Pfam" id="PF16695">
    <property type="entry name" value="Tai4"/>
    <property type="match status" value="1"/>
</dbReference>
<dbReference type="InterPro" id="IPR032032">
    <property type="entry name" value="Tai4"/>
</dbReference>
<gene>
    <name evidence="2" type="ORF">NCTC12971_03522</name>
    <name evidence="1" type="ORF">NCTC9419_00141</name>
</gene>
<dbReference type="Proteomes" id="UP000307968">
    <property type="component" value="Chromosome"/>
</dbReference>
<sequence>MDIKVNTLSISIITLLFSTSLFAENIKIENLPQNKIYDNWLISRCIGEFTDSESTRQDAFRSASAYLEFSQLPIEAFDSSEVLIHQYLQKKSSGSVPGSYNTLACLSLPTSEQAKNIFKKYAVISE</sequence>
<accession>A0A3S4JLL8</accession>
<dbReference type="EMBL" id="LR590463">
    <property type="protein sequence ID" value="VTP64125.1"/>
    <property type="molecule type" value="Genomic_DNA"/>
</dbReference>
<organism evidence="1 3">
    <name type="scientific">Serratia rubidaea</name>
    <name type="common">Serratia marinorubra</name>
    <dbReference type="NCBI Taxonomy" id="61652"/>
    <lineage>
        <taxon>Bacteria</taxon>
        <taxon>Pseudomonadati</taxon>
        <taxon>Pseudomonadota</taxon>
        <taxon>Gammaproteobacteria</taxon>
        <taxon>Enterobacterales</taxon>
        <taxon>Yersiniaceae</taxon>
        <taxon>Serratia</taxon>
    </lineage>
</organism>
<name>A0A3S4JLL8_SERRU</name>
<proteinExistence type="predicted"/>
<dbReference type="InterPro" id="IPR038314">
    <property type="entry name" value="T6SS_sf"/>
</dbReference>
<dbReference type="EMBL" id="LR134155">
    <property type="protein sequence ID" value="VEA67943.1"/>
    <property type="molecule type" value="Genomic_DNA"/>
</dbReference>
<evidence type="ECO:0000313" key="2">
    <source>
        <dbReference type="EMBL" id="VTP64125.1"/>
    </source>
</evidence>
<evidence type="ECO:0000313" key="1">
    <source>
        <dbReference type="EMBL" id="VEA67943.1"/>
    </source>
</evidence>
<reference evidence="1 3" key="1">
    <citation type="submission" date="2018-12" db="EMBL/GenBank/DDBJ databases">
        <authorList>
            <consortium name="Pathogen Informatics"/>
        </authorList>
    </citation>
    <scope>NUCLEOTIDE SEQUENCE [LARGE SCALE GENOMIC DNA]</scope>
    <source>
        <strain evidence="2 4">NCTC12971</strain>
        <strain evidence="1 3">NCTC9419</strain>
    </source>
</reference>